<dbReference type="PANTHER" id="PTHR46382">
    <property type="entry name" value="PHOSPHATIDATE CYTIDYLYLTRANSFERASE"/>
    <property type="match status" value="1"/>
</dbReference>
<feature type="transmembrane region" description="Helical" evidence="19">
    <location>
        <begin position="110"/>
        <end position="127"/>
    </location>
</feature>
<comment type="pathway">
    <text evidence="4">Lipid metabolism.</text>
</comment>
<keyword evidence="12 18" id="KW-0548">Nucleotidyltransferase</keyword>
<name>A0ABX0XL41_9SPHN</name>
<dbReference type="RefSeq" id="WP_167953491.1">
    <property type="nucleotide sequence ID" value="NZ_JAATJE010000001.1"/>
</dbReference>
<evidence type="ECO:0000256" key="10">
    <source>
        <dbReference type="ARBA" id="ARBA00022679"/>
    </source>
</evidence>
<comment type="pathway">
    <text evidence="3 18">Phospholipid metabolism; CDP-diacylglycerol biosynthesis; CDP-diacylglycerol from sn-glycerol 3-phosphate: step 3/3.</text>
</comment>
<evidence type="ECO:0000256" key="7">
    <source>
        <dbReference type="ARBA" id="ARBA00019373"/>
    </source>
</evidence>
<evidence type="ECO:0000256" key="12">
    <source>
        <dbReference type="ARBA" id="ARBA00022695"/>
    </source>
</evidence>
<evidence type="ECO:0000256" key="3">
    <source>
        <dbReference type="ARBA" id="ARBA00005119"/>
    </source>
</evidence>
<evidence type="ECO:0000313" key="21">
    <source>
        <dbReference type="Proteomes" id="UP000734218"/>
    </source>
</evidence>
<evidence type="ECO:0000256" key="8">
    <source>
        <dbReference type="ARBA" id="ARBA00022475"/>
    </source>
</evidence>
<keyword evidence="21" id="KW-1185">Reference proteome</keyword>
<dbReference type="EC" id="2.7.7.41" evidence="6 18"/>
<keyword evidence="15 19" id="KW-0472">Membrane</keyword>
<gene>
    <name evidence="20" type="ORF">GGR88_000986</name>
</gene>
<comment type="subcellular location">
    <subcellularLocation>
        <location evidence="2">Cell membrane</location>
        <topology evidence="2">Multi-pass membrane protein</topology>
    </subcellularLocation>
</comment>
<keyword evidence="17" id="KW-1208">Phospholipid metabolism</keyword>
<organism evidence="20 21">
    <name type="scientific">Sphingomonas jejuensis</name>
    <dbReference type="NCBI Taxonomy" id="904715"/>
    <lineage>
        <taxon>Bacteria</taxon>
        <taxon>Pseudomonadati</taxon>
        <taxon>Pseudomonadota</taxon>
        <taxon>Alphaproteobacteria</taxon>
        <taxon>Sphingomonadales</taxon>
        <taxon>Sphingomonadaceae</taxon>
        <taxon>Sphingomonas</taxon>
    </lineage>
</organism>
<keyword evidence="16" id="KW-0594">Phospholipid biosynthesis</keyword>
<dbReference type="Proteomes" id="UP000734218">
    <property type="component" value="Unassembled WGS sequence"/>
</dbReference>
<evidence type="ECO:0000256" key="2">
    <source>
        <dbReference type="ARBA" id="ARBA00004651"/>
    </source>
</evidence>
<evidence type="ECO:0000256" key="9">
    <source>
        <dbReference type="ARBA" id="ARBA00022516"/>
    </source>
</evidence>
<proteinExistence type="inferred from homology"/>
<keyword evidence="8" id="KW-1003">Cell membrane</keyword>
<accession>A0ABX0XL41</accession>
<evidence type="ECO:0000256" key="6">
    <source>
        <dbReference type="ARBA" id="ARBA00012487"/>
    </source>
</evidence>
<comment type="similarity">
    <text evidence="5 18">Belongs to the CDS family.</text>
</comment>
<comment type="catalytic activity">
    <reaction evidence="1 18">
        <text>a 1,2-diacyl-sn-glycero-3-phosphate + CTP + H(+) = a CDP-1,2-diacyl-sn-glycerol + diphosphate</text>
        <dbReference type="Rhea" id="RHEA:16229"/>
        <dbReference type="ChEBI" id="CHEBI:15378"/>
        <dbReference type="ChEBI" id="CHEBI:33019"/>
        <dbReference type="ChEBI" id="CHEBI:37563"/>
        <dbReference type="ChEBI" id="CHEBI:58332"/>
        <dbReference type="ChEBI" id="CHEBI:58608"/>
        <dbReference type="EC" id="2.7.7.41"/>
    </reaction>
</comment>
<dbReference type="GO" id="GO:0004605">
    <property type="term" value="F:phosphatidate cytidylyltransferase activity"/>
    <property type="evidence" value="ECO:0007669"/>
    <property type="project" value="UniProtKB-EC"/>
</dbReference>
<dbReference type="PROSITE" id="PS01315">
    <property type="entry name" value="CDS"/>
    <property type="match status" value="1"/>
</dbReference>
<dbReference type="InterPro" id="IPR000374">
    <property type="entry name" value="PC_trans"/>
</dbReference>
<evidence type="ECO:0000256" key="16">
    <source>
        <dbReference type="ARBA" id="ARBA00023209"/>
    </source>
</evidence>
<evidence type="ECO:0000256" key="14">
    <source>
        <dbReference type="ARBA" id="ARBA00023098"/>
    </source>
</evidence>
<reference evidence="20 21" key="1">
    <citation type="submission" date="2020-03" db="EMBL/GenBank/DDBJ databases">
        <title>Genomic Encyclopedia of Type Strains, Phase IV (KMG-IV): sequencing the most valuable type-strain genomes for metagenomic binning, comparative biology and taxonomic classification.</title>
        <authorList>
            <person name="Goeker M."/>
        </authorList>
    </citation>
    <scope>NUCLEOTIDE SEQUENCE [LARGE SCALE GENOMIC DNA]</scope>
    <source>
        <strain evidence="20 21">DSM 27651</strain>
    </source>
</reference>
<feature type="transmembrane region" description="Helical" evidence="19">
    <location>
        <begin position="88"/>
        <end position="105"/>
    </location>
</feature>
<evidence type="ECO:0000256" key="11">
    <source>
        <dbReference type="ARBA" id="ARBA00022692"/>
    </source>
</evidence>
<evidence type="ECO:0000256" key="19">
    <source>
        <dbReference type="SAM" id="Phobius"/>
    </source>
</evidence>
<keyword evidence="10 18" id="KW-0808">Transferase</keyword>
<evidence type="ECO:0000256" key="1">
    <source>
        <dbReference type="ARBA" id="ARBA00001698"/>
    </source>
</evidence>
<feature type="transmembrane region" description="Helical" evidence="19">
    <location>
        <begin position="133"/>
        <end position="153"/>
    </location>
</feature>
<comment type="caution">
    <text evidence="20">The sequence shown here is derived from an EMBL/GenBank/DDBJ whole genome shotgun (WGS) entry which is preliminary data.</text>
</comment>
<dbReference type="Pfam" id="PF01148">
    <property type="entry name" value="CTP_transf_1"/>
    <property type="match status" value="1"/>
</dbReference>
<evidence type="ECO:0000256" key="5">
    <source>
        <dbReference type="ARBA" id="ARBA00010185"/>
    </source>
</evidence>
<evidence type="ECO:0000256" key="4">
    <source>
        <dbReference type="ARBA" id="ARBA00005189"/>
    </source>
</evidence>
<evidence type="ECO:0000256" key="17">
    <source>
        <dbReference type="ARBA" id="ARBA00023264"/>
    </source>
</evidence>
<evidence type="ECO:0000256" key="13">
    <source>
        <dbReference type="ARBA" id="ARBA00022989"/>
    </source>
</evidence>
<protein>
    <recommendedName>
        <fullName evidence="7 18">Phosphatidate cytidylyltransferase</fullName>
        <ecNumber evidence="6 18">2.7.7.41</ecNumber>
    </recommendedName>
</protein>
<dbReference type="PANTHER" id="PTHR46382:SF1">
    <property type="entry name" value="PHOSPHATIDATE CYTIDYLYLTRANSFERASE"/>
    <property type="match status" value="1"/>
</dbReference>
<dbReference type="EMBL" id="JAATJE010000001">
    <property type="protein sequence ID" value="NJC33512.1"/>
    <property type="molecule type" value="Genomic_DNA"/>
</dbReference>
<keyword evidence="9" id="KW-0444">Lipid biosynthesis</keyword>
<keyword evidence="13 19" id="KW-1133">Transmembrane helix</keyword>
<evidence type="ECO:0000313" key="20">
    <source>
        <dbReference type="EMBL" id="NJC33512.1"/>
    </source>
</evidence>
<sequence length="264" mass="27488">MPGIRRNWIADLPRKALVAAILIALAWICLSLGGAAFWLLICVASILMMAEWAELARAPRGAKRIALYALVVPLAILAPDPIAAGPSWLVLGLIGGATIFVGAVTRHPQLALGIPYVALPAVAVLWLRELPGGLAIAFWTMATVWATDIGAYFAGRLIGGPKLMPRVSPNKTWAGLIGGMAAALLVGLAFNERFGVPIELVLTAPVLAIIAQAGDLYESSIKRRAGVKDSGTLLPGHGGVLDRLDGLVTVAPAVALLLLLKGLG</sequence>
<evidence type="ECO:0000256" key="18">
    <source>
        <dbReference type="RuleBase" id="RU003938"/>
    </source>
</evidence>
<feature type="transmembrane region" description="Helical" evidence="19">
    <location>
        <begin position="173"/>
        <end position="190"/>
    </location>
</feature>
<evidence type="ECO:0000256" key="15">
    <source>
        <dbReference type="ARBA" id="ARBA00023136"/>
    </source>
</evidence>
<keyword evidence="11 18" id="KW-0812">Transmembrane</keyword>
<feature type="transmembrane region" description="Helical" evidence="19">
    <location>
        <begin position="12"/>
        <end position="30"/>
    </location>
</feature>
<keyword evidence="14" id="KW-0443">Lipid metabolism</keyword>